<comment type="subcellular location">
    <subcellularLocation>
        <location evidence="1">Cell membrane</location>
    </subcellularLocation>
</comment>
<proteinExistence type="predicted"/>
<organism evidence="7 8">
    <name type="scientific">Rhodoferax mekongensis</name>
    <dbReference type="NCBI Taxonomy" id="3068341"/>
    <lineage>
        <taxon>Bacteria</taxon>
        <taxon>Pseudomonadati</taxon>
        <taxon>Pseudomonadota</taxon>
        <taxon>Betaproteobacteria</taxon>
        <taxon>Burkholderiales</taxon>
        <taxon>Comamonadaceae</taxon>
        <taxon>Rhodoferax</taxon>
    </lineage>
</organism>
<keyword evidence="2" id="KW-1003">Cell membrane</keyword>
<reference evidence="7 8" key="1">
    <citation type="submission" date="2023-08" db="EMBL/GenBank/DDBJ databases">
        <title>Rhodoferax potami sp. nov. and Rhodoferax mekongensis sp. nov., isolated from the Mekong River in Thailand.</title>
        <authorList>
            <person name="Kitikhun S."/>
            <person name="Charoenyingcharoen P."/>
            <person name="Siriarchawattana P."/>
            <person name="Likhitrattanapisal S."/>
            <person name="Nilsakha T."/>
            <person name="Chanpet A."/>
            <person name="Rattanawaree P."/>
            <person name="Ingsriswang S."/>
        </authorList>
    </citation>
    <scope>NUCLEOTIDE SEQUENCE [LARGE SCALE GENOMIC DNA]</scope>
    <source>
        <strain evidence="7 8">TBRC 17307</strain>
    </source>
</reference>
<dbReference type="EMBL" id="CP132507">
    <property type="protein sequence ID" value="WNO04880.1"/>
    <property type="molecule type" value="Genomic_DNA"/>
</dbReference>
<evidence type="ECO:0000313" key="8">
    <source>
        <dbReference type="Proteomes" id="UP001302257"/>
    </source>
</evidence>
<keyword evidence="4 6" id="KW-1133">Transmembrane helix</keyword>
<evidence type="ECO:0000256" key="5">
    <source>
        <dbReference type="ARBA" id="ARBA00023136"/>
    </source>
</evidence>
<evidence type="ECO:0000256" key="1">
    <source>
        <dbReference type="ARBA" id="ARBA00004236"/>
    </source>
</evidence>
<dbReference type="Proteomes" id="UP001302257">
    <property type="component" value="Chromosome"/>
</dbReference>
<keyword evidence="5 6" id="KW-0472">Membrane</keyword>
<evidence type="ECO:0000256" key="2">
    <source>
        <dbReference type="ARBA" id="ARBA00022475"/>
    </source>
</evidence>
<evidence type="ECO:0000256" key="4">
    <source>
        <dbReference type="ARBA" id="ARBA00022989"/>
    </source>
</evidence>
<keyword evidence="7" id="KW-0282">Flagellum</keyword>
<dbReference type="Pfam" id="PF04347">
    <property type="entry name" value="FliO"/>
    <property type="match status" value="1"/>
</dbReference>
<dbReference type="InterPro" id="IPR022781">
    <property type="entry name" value="Flagellar_biosynth_FliO"/>
</dbReference>
<gene>
    <name evidence="7" type="ORF">RAN89_00165</name>
</gene>
<keyword evidence="8" id="KW-1185">Reference proteome</keyword>
<name>A0ABZ0AZU8_9BURK</name>
<dbReference type="RefSeq" id="WP_313867701.1">
    <property type="nucleotide sequence ID" value="NZ_CP132507.1"/>
</dbReference>
<keyword evidence="7" id="KW-0969">Cilium</keyword>
<sequence length="103" mass="11067">MSLQLLPVILFLIALACVPFLIRWLKARVPSSSRLGGAQSRFVSAVAVGPHQRVVTVEVGPMHNRVWLTLGVSANGIQCLHTATAPVESQESMEIPTVPGRIS</sequence>
<evidence type="ECO:0000313" key="7">
    <source>
        <dbReference type="EMBL" id="WNO04880.1"/>
    </source>
</evidence>
<evidence type="ECO:0000256" key="6">
    <source>
        <dbReference type="SAM" id="Phobius"/>
    </source>
</evidence>
<evidence type="ECO:0000256" key="3">
    <source>
        <dbReference type="ARBA" id="ARBA00022692"/>
    </source>
</evidence>
<keyword evidence="7" id="KW-0966">Cell projection</keyword>
<feature type="transmembrane region" description="Helical" evidence="6">
    <location>
        <begin position="6"/>
        <end position="25"/>
    </location>
</feature>
<protein>
    <submittedName>
        <fullName evidence="7">Flagellar biosynthetic protein FliO</fullName>
    </submittedName>
</protein>
<keyword evidence="3 6" id="KW-0812">Transmembrane</keyword>
<accession>A0ABZ0AZU8</accession>